<evidence type="ECO:0000256" key="3">
    <source>
        <dbReference type="ARBA" id="ARBA00022679"/>
    </source>
</evidence>
<evidence type="ECO:0000256" key="1">
    <source>
        <dbReference type="ARBA" id="ARBA00007228"/>
    </source>
</evidence>
<dbReference type="PANTHER" id="PTHR42786:SF2">
    <property type="entry name" value="TRNA (CYTIDINE_URIDINE-2'-O-)-METHYLTRANSFERASE TRMJ"/>
    <property type="match status" value="1"/>
</dbReference>
<keyword evidence="2" id="KW-0489">Methyltransferase</keyword>
<dbReference type="InterPro" id="IPR004384">
    <property type="entry name" value="RNA_MeTrfase_TrmJ/LasT"/>
</dbReference>
<evidence type="ECO:0000256" key="2">
    <source>
        <dbReference type="ARBA" id="ARBA00022603"/>
    </source>
</evidence>
<gene>
    <name evidence="6" type="ORF">OMED0929_LOCUS6130</name>
</gene>
<dbReference type="InterPro" id="IPR001537">
    <property type="entry name" value="SpoU_MeTrfase"/>
</dbReference>
<organism evidence="6">
    <name type="scientific">Ostreococcus mediterraneus</name>
    <dbReference type="NCBI Taxonomy" id="1486918"/>
    <lineage>
        <taxon>Eukaryota</taxon>
        <taxon>Viridiplantae</taxon>
        <taxon>Chlorophyta</taxon>
        <taxon>Mamiellophyceae</taxon>
        <taxon>Mamiellales</taxon>
        <taxon>Bathycoccaceae</taxon>
        <taxon>Ostreococcus</taxon>
    </lineage>
</organism>
<dbReference type="GO" id="GO:0002128">
    <property type="term" value="P:tRNA nucleoside ribose methylation"/>
    <property type="evidence" value="ECO:0007669"/>
    <property type="project" value="TreeGrafter"/>
</dbReference>
<protein>
    <recommendedName>
        <fullName evidence="5">tRNA/rRNA methyltransferase SpoU type domain-containing protein</fullName>
    </recommendedName>
</protein>
<dbReference type="InterPro" id="IPR029028">
    <property type="entry name" value="Alpha/beta_knot_MTases"/>
</dbReference>
<proteinExistence type="inferred from homology"/>
<feature type="domain" description="tRNA/rRNA methyltransferase SpoU type" evidence="5">
    <location>
        <begin position="69"/>
        <end position="141"/>
    </location>
</feature>
<dbReference type="Gene3D" id="3.40.1280.10">
    <property type="match status" value="1"/>
</dbReference>
<dbReference type="GO" id="GO:0003723">
    <property type="term" value="F:RNA binding"/>
    <property type="evidence" value="ECO:0007669"/>
    <property type="project" value="InterPro"/>
</dbReference>
<name>A0A7S0PNT6_9CHLO</name>
<reference evidence="6" key="1">
    <citation type="submission" date="2021-01" db="EMBL/GenBank/DDBJ databases">
        <authorList>
            <person name="Corre E."/>
            <person name="Pelletier E."/>
            <person name="Niang G."/>
            <person name="Scheremetjew M."/>
            <person name="Finn R."/>
            <person name="Kale V."/>
            <person name="Holt S."/>
            <person name="Cochrane G."/>
            <person name="Meng A."/>
            <person name="Brown T."/>
            <person name="Cohen L."/>
        </authorList>
    </citation>
    <scope>NUCLEOTIDE SEQUENCE</scope>
    <source>
        <strain evidence="6">Clade-D-RCC2572</strain>
    </source>
</reference>
<evidence type="ECO:0000256" key="4">
    <source>
        <dbReference type="ARBA" id="ARBA00022691"/>
    </source>
</evidence>
<dbReference type="InterPro" id="IPR029026">
    <property type="entry name" value="tRNA_m1G_MTases_N"/>
</dbReference>
<keyword evidence="3" id="KW-0808">Transferase</keyword>
<keyword evidence="4" id="KW-0949">S-adenosyl-L-methionine</keyword>
<evidence type="ECO:0000259" key="5">
    <source>
        <dbReference type="Pfam" id="PF00588"/>
    </source>
</evidence>
<accession>A0A7S0PNT6</accession>
<comment type="similarity">
    <text evidence="1">Belongs to the class IV-like SAM-binding methyltransferase superfamily. RNA methyltransferase TrmH family.</text>
</comment>
<dbReference type="EMBL" id="HBEW01007254">
    <property type="protein sequence ID" value="CAD8586814.1"/>
    <property type="molecule type" value="Transcribed_RNA"/>
</dbReference>
<evidence type="ECO:0000313" key="6">
    <source>
        <dbReference type="EMBL" id="CAD8586814.1"/>
    </source>
</evidence>
<dbReference type="GO" id="GO:0005829">
    <property type="term" value="C:cytosol"/>
    <property type="evidence" value="ECO:0007669"/>
    <property type="project" value="TreeGrafter"/>
</dbReference>
<dbReference type="GO" id="GO:0008173">
    <property type="term" value="F:RNA methyltransferase activity"/>
    <property type="evidence" value="ECO:0007669"/>
    <property type="project" value="InterPro"/>
</dbReference>
<dbReference type="Pfam" id="PF00588">
    <property type="entry name" value="SpoU_methylase"/>
    <property type="match status" value="1"/>
</dbReference>
<dbReference type="SUPFAM" id="SSF75217">
    <property type="entry name" value="alpha/beta knot"/>
    <property type="match status" value="1"/>
</dbReference>
<dbReference type="PANTHER" id="PTHR42786">
    <property type="entry name" value="TRNA/RRNA METHYLTRANSFERASE"/>
    <property type="match status" value="1"/>
</dbReference>
<dbReference type="AlphaFoldDB" id="A0A7S0PNT6"/>
<sequence length="192" mass="20645">MRSSAPARCVSRFRVTCATGSEKRPIRGAKRGDSAYRDNFAERIKELRASGAPTPGAALVNPPAVLSDVVVVFVSPKTASNVGAMARSCAAFECETLRLVAPVCDVFSRASMNAAKGAQYLIKNALIVDDLADALVGTRAAVAFHPWMEDELRVDVDADANADANTDARTRVEARGQRDGEIPWIHVCDLYH</sequence>